<dbReference type="KEGG" id="amaq:GO499_04580"/>
<dbReference type="InterPro" id="IPR029063">
    <property type="entry name" value="SAM-dependent_MTases_sf"/>
</dbReference>
<keyword evidence="2" id="KW-0808">Transferase</keyword>
<accession>A0A6P1T7L7</accession>
<evidence type="ECO:0000313" key="2">
    <source>
        <dbReference type="EMBL" id="QHQ37289.1"/>
    </source>
</evidence>
<organism evidence="2 3">
    <name type="scientific">Algicella marina</name>
    <dbReference type="NCBI Taxonomy" id="2683284"/>
    <lineage>
        <taxon>Bacteria</taxon>
        <taxon>Pseudomonadati</taxon>
        <taxon>Pseudomonadota</taxon>
        <taxon>Alphaproteobacteria</taxon>
        <taxon>Rhodobacterales</taxon>
        <taxon>Paracoccaceae</taxon>
        <taxon>Algicella</taxon>
    </lineage>
</organism>
<dbReference type="Gene3D" id="3.40.50.150">
    <property type="entry name" value="Vaccinia Virus protein VP39"/>
    <property type="match status" value="1"/>
</dbReference>
<sequence length="205" mass="22293">MNKKYLETVYDLQGKDETRSFYDDWSASYDDEVRENGYATPARAAAALRSLTPDLNAPLLDIGCGTGMSGEAMHAAGFTTIDGTDFSPEMLAKARAKGVYRNLVQTDLTDPLPFAAGDYTSIAAIGVLTPGHAPADVMDDLLALLPRAGRLVFSLNDHALQDRSYAGRLRENTDCGHAIIEFKEHGPHLPKIGLKSTVYVLRKAF</sequence>
<dbReference type="AlphaFoldDB" id="A0A6P1T7L7"/>
<dbReference type="Proteomes" id="UP000464495">
    <property type="component" value="Chromosome"/>
</dbReference>
<keyword evidence="2" id="KW-0489">Methyltransferase</keyword>
<dbReference type="EMBL" id="CP046620">
    <property type="protein sequence ID" value="QHQ37289.1"/>
    <property type="molecule type" value="Genomic_DNA"/>
</dbReference>
<dbReference type="CDD" id="cd02440">
    <property type="entry name" value="AdoMet_MTases"/>
    <property type="match status" value="1"/>
</dbReference>
<dbReference type="InterPro" id="IPR013216">
    <property type="entry name" value="Methyltransf_11"/>
</dbReference>
<gene>
    <name evidence="2" type="ORF">GO499_04580</name>
</gene>
<keyword evidence="3" id="KW-1185">Reference proteome</keyword>
<feature type="domain" description="Methyltransferase type 11" evidence="1">
    <location>
        <begin position="60"/>
        <end position="153"/>
    </location>
</feature>
<evidence type="ECO:0000313" key="3">
    <source>
        <dbReference type="Proteomes" id="UP000464495"/>
    </source>
</evidence>
<dbReference type="GO" id="GO:0032259">
    <property type="term" value="P:methylation"/>
    <property type="evidence" value="ECO:0007669"/>
    <property type="project" value="UniProtKB-KW"/>
</dbReference>
<proteinExistence type="predicted"/>
<name>A0A6P1T7L7_9RHOB</name>
<protein>
    <submittedName>
        <fullName evidence="2">Methyltransferase domain-containing protein</fullName>
    </submittedName>
</protein>
<evidence type="ECO:0000259" key="1">
    <source>
        <dbReference type="Pfam" id="PF08241"/>
    </source>
</evidence>
<dbReference type="PANTHER" id="PTHR43861">
    <property type="entry name" value="TRANS-ACONITATE 2-METHYLTRANSFERASE-RELATED"/>
    <property type="match status" value="1"/>
</dbReference>
<dbReference type="SUPFAM" id="SSF53335">
    <property type="entry name" value="S-adenosyl-L-methionine-dependent methyltransferases"/>
    <property type="match status" value="1"/>
</dbReference>
<dbReference type="PANTHER" id="PTHR43861:SF1">
    <property type="entry name" value="TRANS-ACONITATE 2-METHYLTRANSFERASE"/>
    <property type="match status" value="1"/>
</dbReference>
<dbReference type="GO" id="GO:0008757">
    <property type="term" value="F:S-adenosylmethionine-dependent methyltransferase activity"/>
    <property type="evidence" value="ECO:0007669"/>
    <property type="project" value="InterPro"/>
</dbReference>
<reference evidence="2 3" key="1">
    <citation type="submission" date="2019-12" db="EMBL/GenBank/DDBJ databases">
        <title>Complete genome sequence of Algicella marina strain 9Alg 56(T) isolated from the red alga Tichocarpus crinitus.</title>
        <authorList>
            <person name="Kim S.-G."/>
            <person name="Nedashkovskaya O.I."/>
        </authorList>
    </citation>
    <scope>NUCLEOTIDE SEQUENCE [LARGE SCALE GENOMIC DNA]</scope>
    <source>
        <strain evidence="2 3">9Alg 56</strain>
    </source>
</reference>
<dbReference type="Pfam" id="PF08241">
    <property type="entry name" value="Methyltransf_11"/>
    <property type="match status" value="1"/>
</dbReference>